<feature type="transmembrane region" description="Helical" evidence="6">
    <location>
        <begin position="6"/>
        <end position="22"/>
    </location>
</feature>
<dbReference type="STRING" id="373903.Hore_19140"/>
<feature type="transmembrane region" description="Helical" evidence="6">
    <location>
        <begin position="29"/>
        <end position="47"/>
    </location>
</feature>
<dbReference type="InterPro" id="IPR018461">
    <property type="entry name" value="Na/H_Antiport_NhaC-like_C"/>
</dbReference>
<accession>B8CZE2</accession>
<feature type="transmembrane region" description="Helical" evidence="6">
    <location>
        <begin position="374"/>
        <end position="394"/>
    </location>
</feature>
<proteinExistence type="predicted"/>
<dbReference type="Proteomes" id="UP000000719">
    <property type="component" value="Chromosome"/>
</dbReference>
<dbReference type="OrthoDB" id="9762978at2"/>
<evidence type="ECO:0000256" key="4">
    <source>
        <dbReference type="ARBA" id="ARBA00022989"/>
    </source>
</evidence>
<dbReference type="eggNOG" id="COG1757">
    <property type="taxonomic scope" value="Bacteria"/>
</dbReference>
<dbReference type="KEGG" id="hor:Hore_19140"/>
<comment type="subcellular location">
    <subcellularLocation>
        <location evidence="1">Cell membrane</location>
        <topology evidence="1">Multi-pass membrane protein</topology>
    </subcellularLocation>
</comment>
<dbReference type="HOGENOM" id="CLU_018751_0_1_9"/>
<evidence type="ECO:0000256" key="6">
    <source>
        <dbReference type="SAM" id="Phobius"/>
    </source>
</evidence>
<reference evidence="8 9" key="1">
    <citation type="journal article" date="2009" name="PLoS ONE">
        <title>Genome analysis of the anaerobic thermohalophilic bacterium Halothermothrix orenii.</title>
        <authorList>
            <person name="Mavromatis K."/>
            <person name="Ivanova N."/>
            <person name="Anderson I."/>
            <person name="Lykidis A."/>
            <person name="Hooper S.D."/>
            <person name="Sun H."/>
            <person name="Kunin V."/>
            <person name="Lapidus A."/>
            <person name="Hugenholtz P."/>
            <person name="Patel B."/>
            <person name="Kyrpides N.C."/>
        </authorList>
    </citation>
    <scope>NUCLEOTIDE SEQUENCE [LARGE SCALE GENOMIC DNA]</scope>
    <source>
        <strain evidence="9">H 168 / OCM 544 / DSM 9562</strain>
    </source>
</reference>
<keyword evidence="4 6" id="KW-1133">Transmembrane helix</keyword>
<feature type="transmembrane region" description="Helical" evidence="6">
    <location>
        <begin position="487"/>
        <end position="505"/>
    </location>
</feature>
<dbReference type="Pfam" id="PF03553">
    <property type="entry name" value="Na_H_antiporter"/>
    <property type="match status" value="1"/>
</dbReference>
<feature type="transmembrane region" description="Helical" evidence="6">
    <location>
        <begin position="146"/>
        <end position="169"/>
    </location>
</feature>
<evidence type="ECO:0000256" key="5">
    <source>
        <dbReference type="ARBA" id="ARBA00023136"/>
    </source>
</evidence>
<evidence type="ECO:0000256" key="2">
    <source>
        <dbReference type="ARBA" id="ARBA00022475"/>
    </source>
</evidence>
<gene>
    <name evidence="8" type="ordered locus">Hore_19140</name>
</gene>
<feature type="transmembrane region" description="Helical" evidence="6">
    <location>
        <begin position="260"/>
        <end position="281"/>
    </location>
</feature>
<sequence>MDSYGFLSLLPPLLAIILAWWTKEVILSLLIGIFAGATILANNNPLIGFLRTFDKYIVSSVADSWNAAVLIFLIAIGGMIGIITNAGGVAAIGDYIARKARSVKTTQFATWLMGIAIFFDDYANSLIVGNTMRPITDRMKISREKLAYIVDATAAPITSMALVSTWVAYEMGLIKDALDKINLDTNVYTIFIKSIPYRFYSIFALVLVLIIILMQKDFGPMFKAEVRARKTGKVLRDGAVPMVAKELTDMEIAENKDLDWFIDAFLPIISVIVITLVGLWYNGGGPSGLTIRQAFGNADASVALVWASFGGSIIAGIIALLRGSLSISGVVKGWVEGAKSMVFATFILVLAWSLNSVTDGLGTANYLVGITREVISPFLVPLIVFIVSAFIAFATGTSWGTNAVVMPLAVPLAYSLGIPFVPTIGAVLTGAVVGDHCSPISDTTIMSSTASGSDHLDHVKTQLPYALTGALVAGLFGFIPAGLGVSAYISLPLGVVALILIVYFFGKSVKEEDIEDLVLEE</sequence>
<feature type="transmembrane region" description="Helical" evidence="6">
    <location>
        <begin position="197"/>
        <end position="214"/>
    </location>
</feature>
<dbReference type="PANTHER" id="PTHR43478">
    <property type="entry name" value="NA+/H+ ANTIPORTER-RELATED"/>
    <property type="match status" value="1"/>
</dbReference>
<evidence type="ECO:0000313" key="9">
    <source>
        <dbReference type="Proteomes" id="UP000000719"/>
    </source>
</evidence>
<dbReference type="PANTHER" id="PTHR43478:SF1">
    <property type="entry name" value="NA+_H+ ANTIPORTER NHAC-LIKE C-TERMINAL DOMAIN-CONTAINING PROTEIN"/>
    <property type="match status" value="1"/>
</dbReference>
<feature type="domain" description="Na+/H+ antiporter NhaC-like C-terminal" evidence="7">
    <location>
        <begin position="160"/>
        <end position="473"/>
    </location>
</feature>
<evidence type="ECO:0000256" key="3">
    <source>
        <dbReference type="ARBA" id="ARBA00022692"/>
    </source>
</evidence>
<dbReference type="GO" id="GO:0005886">
    <property type="term" value="C:plasma membrane"/>
    <property type="evidence" value="ECO:0007669"/>
    <property type="project" value="UniProtKB-SubCell"/>
</dbReference>
<keyword evidence="3 6" id="KW-0812">Transmembrane</keyword>
<feature type="transmembrane region" description="Helical" evidence="6">
    <location>
        <begin position="333"/>
        <end position="354"/>
    </location>
</feature>
<name>B8CZE2_HALOH</name>
<dbReference type="EMBL" id="CP001098">
    <property type="protein sequence ID" value="ACL70661.1"/>
    <property type="molecule type" value="Genomic_DNA"/>
</dbReference>
<feature type="transmembrane region" description="Helical" evidence="6">
    <location>
        <begin position="67"/>
        <end position="92"/>
    </location>
</feature>
<keyword evidence="9" id="KW-1185">Reference proteome</keyword>
<feature type="transmembrane region" description="Helical" evidence="6">
    <location>
        <begin position="463"/>
        <end position="481"/>
    </location>
</feature>
<evidence type="ECO:0000313" key="8">
    <source>
        <dbReference type="EMBL" id="ACL70661.1"/>
    </source>
</evidence>
<keyword evidence="2" id="KW-1003">Cell membrane</keyword>
<feature type="transmembrane region" description="Helical" evidence="6">
    <location>
        <begin position="301"/>
        <end position="321"/>
    </location>
</feature>
<evidence type="ECO:0000259" key="7">
    <source>
        <dbReference type="Pfam" id="PF03553"/>
    </source>
</evidence>
<protein>
    <submittedName>
        <fullName evidence="8">Na+/H+ antiporter NhaC</fullName>
    </submittedName>
</protein>
<keyword evidence="5 6" id="KW-0472">Membrane</keyword>
<organism evidence="8 9">
    <name type="scientific">Halothermothrix orenii (strain H 168 / OCM 544 / DSM 9562)</name>
    <dbReference type="NCBI Taxonomy" id="373903"/>
    <lineage>
        <taxon>Bacteria</taxon>
        <taxon>Bacillati</taxon>
        <taxon>Bacillota</taxon>
        <taxon>Clostridia</taxon>
        <taxon>Halanaerobiales</taxon>
        <taxon>Halothermotrichaceae</taxon>
        <taxon>Halothermothrix</taxon>
    </lineage>
</organism>
<evidence type="ECO:0000256" key="1">
    <source>
        <dbReference type="ARBA" id="ARBA00004651"/>
    </source>
</evidence>
<dbReference type="RefSeq" id="WP_015923630.1">
    <property type="nucleotide sequence ID" value="NC_011899.1"/>
</dbReference>
<dbReference type="AlphaFoldDB" id="B8CZE2"/>